<reference evidence="4" key="1">
    <citation type="submission" date="2010-08" db="EMBL/GenBank/DDBJ databases">
        <authorList>
            <consortium name="Caenorhabditis japonica Sequencing Consortium"/>
            <person name="Wilson R.K."/>
        </authorList>
    </citation>
    <scope>NUCLEOTIDE SEQUENCE [LARGE SCALE GENOMIC DNA]</scope>
    <source>
        <strain evidence="4">DF5081</strain>
    </source>
</reference>
<dbReference type="EnsemblMetazoa" id="CJA35294b.1">
    <property type="protein sequence ID" value="CJA35294b.1"/>
    <property type="gene ID" value="WBGene00211141"/>
</dbReference>
<dbReference type="Proteomes" id="UP000005237">
    <property type="component" value="Unassembled WGS sequence"/>
</dbReference>
<dbReference type="PROSITE" id="PS50057">
    <property type="entry name" value="FERM_3"/>
    <property type="match status" value="1"/>
</dbReference>
<evidence type="ECO:0000259" key="2">
    <source>
        <dbReference type="PROSITE" id="PS50057"/>
    </source>
</evidence>
<evidence type="ECO:0000313" key="4">
    <source>
        <dbReference type="Proteomes" id="UP000005237"/>
    </source>
</evidence>
<dbReference type="AlphaFoldDB" id="A0A8R1IMP4"/>
<evidence type="ECO:0000313" key="3">
    <source>
        <dbReference type="EnsemblMetazoa" id="CJA35294b.1"/>
    </source>
</evidence>
<name>A0A8R1IMP4_CAEJA</name>
<feature type="compositionally biased region" description="Basic residues" evidence="1">
    <location>
        <begin position="129"/>
        <end position="141"/>
    </location>
</feature>
<keyword evidence="4" id="KW-1185">Reference proteome</keyword>
<reference evidence="3" key="2">
    <citation type="submission" date="2022-06" db="UniProtKB">
        <authorList>
            <consortium name="EnsemblMetazoa"/>
        </authorList>
    </citation>
    <scope>IDENTIFICATION</scope>
    <source>
        <strain evidence="3">DF5081</strain>
    </source>
</reference>
<protein>
    <submittedName>
        <fullName evidence="3">FERM domain-containing protein</fullName>
    </submittedName>
</protein>
<proteinExistence type="predicted"/>
<dbReference type="InterPro" id="IPR000299">
    <property type="entry name" value="FERM_domain"/>
</dbReference>
<feature type="domain" description="FERM" evidence="2">
    <location>
        <begin position="1"/>
        <end position="141"/>
    </location>
</feature>
<evidence type="ECO:0000256" key="1">
    <source>
        <dbReference type="SAM" id="MobiDB-lite"/>
    </source>
</evidence>
<feature type="region of interest" description="Disordered" evidence="1">
    <location>
        <begin position="89"/>
        <end position="141"/>
    </location>
</feature>
<sequence length="141" mass="15934">MAVESLQKVQESTRSIELVGVAKLKKTSLKNFFIVPLFMMLLVPQIDNHARYYVFLQLRRDILTGRQPPPTLMPSSLLLSLKSSLAMRPHKSMTKVSRTERTDGFGGGDFVPGPLATVNLQEDEGPRHSEKKSRQLRRTLT</sequence>
<accession>A0A8R1IMP4</accession>
<organism evidence="3 4">
    <name type="scientific">Caenorhabditis japonica</name>
    <dbReference type="NCBI Taxonomy" id="281687"/>
    <lineage>
        <taxon>Eukaryota</taxon>
        <taxon>Metazoa</taxon>
        <taxon>Ecdysozoa</taxon>
        <taxon>Nematoda</taxon>
        <taxon>Chromadorea</taxon>
        <taxon>Rhabditida</taxon>
        <taxon>Rhabditina</taxon>
        <taxon>Rhabditomorpha</taxon>
        <taxon>Rhabditoidea</taxon>
        <taxon>Rhabditidae</taxon>
        <taxon>Peloderinae</taxon>
        <taxon>Caenorhabditis</taxon>
    </lineage>
</organism>